<organism evidence="3 4">
    <name type="scientific">Haloglomus irregulare</name>
    <dbReference type="NCBI Taxonomy" id="2234134"/>
    <lineage>
        <taxon>Archaea</taxon>
        <taxon>Methanobacteriati</taxon>
        <taxon>Methanobacteriota</taxon>
        <taxon>Stenosarchaea group</taxon>
        <taxon>Halobacteria</taxon>
        <taxon>Halobacteriales</taxon>
        <taxon>Natronomonadaceae</taxon>
        <taxon>Haloglomus</taxon>
    </lineage>
</organism>
<comment type="caution">
    <text evidence="3">The sequence shown here is derived from an EMBL/GenBank/DDBJ whole genome shotgun (WGS) entry which is preliminary data.</text>
</comment>
<keyword evidence="1 3" id="KW-0378">Hydrolase</keyword>
<dbReference type="AlphaFoldDB" id="A0A554NCS9"/>
<dbReference type="SUPFAM" id="SSF53474">
    <property type="entry name" value="alpha/beta-Hydrolases"/>
    <property type="match status" value="1"/>
</dbReference>
<keyword evidence="4" id="KW-1185">Reference proteome</keyword>
<evidence type="ECO:0000256" key="1">
    <source>
        <dbReference type="ARBA" id="ARBA00022801"/>
    </source>
</evidence>
<feature type="domain" description="AB hydrolase-1" evidence="2">
    <location>
        <begin position="125"/>
        <end position="383"/>
    </location>
</feature>
<dbReference type="InterPro" id="IPR029058">
    <property type="entry name" value="AB_hydrolase_fold"/>
</dbReference>
<dbReference type="GO" id="GO:0016787">
    <property type="term" value="F:hydrolase activity"/>
    <property type="evidence" value="ECO:0007669"/>
    <property type="project" value="UniProtKB-KW"/>
</dbReference>
<proteinExistence type="predicted"/>
<gene>
    <name evidence="3" type="ORF">DP107_04855</name>
</gene>
<dbReference type="Proteomes" id="UP000319894">
    <property type="component" value="Unassembled WGS sequence"/>
</dbReference>
<dbReference type="PRINTS" id="PR00412">
    <property type="entry name" value="EPOXHYDRLASE"/>
</dbReference>
<evidence type="ECO:0000259" key="2">
    <source>
        <dbReference type="Pfam" id="PF12697"/>
    </source>
</evidence>
<reference evidence="3 4" key="1">
    <citation type="submission" date="2018-06" db="EMBL/GenBank/DDBJ databases">
        <title>Natronomonas sp. F16-60 a new haloarchaeon isolated from a solar saltern of Isla Cristina, Huelva, Spain.</title>
        <authorList>
            <person name="Duran-Viseras A."/>
            <person name="Sanchez-Porro C."/>
            <person name="Ventosa A."/>
        </authorList>
    </citation>
    <scope>NUCLEOTIDE SEQUENCE [LARGE SCALE GENOMIC DNA]</scope>
    <source>
        <strain evidence="3 4">F16-60</strain>
    </source>
</reference>
<sequence length="393" mass="42354">MTVPIGFVSYETSNSSRAATALATSPAMLSSMTGATLSSATTVMLSRTTPMAKSMGVDGALMSEDPAETTDLNADAEPATRPSDPVAAGDTAGYGTVELEANGLTFECLVEHPSADAEDEGDLAVCLHGFPDDAGSMVPVLDALSEAGYTAVAPYMRGYAPTDPAPDGEYTVRALGTDATALLAATADRFDCDGDRVLVGHDWGAVATYAAAAAKPGAMDRLVAMAVPPRFNALLTRYPRQALRSWYMWFFQVPGAPERALRWRDFEFVEFLWGLWSPGWDYSRSRIESVKSTFARGDTVEHALEYYRQIMGSSLKELVTSGPPSPDERPTIEVPALLVTGARDGSIGTELFDEADRAFDGPCRVLRVKEAGHFMHQERPSLVGDEVRRFLRE</sequence>
<dbReference type="InterPro" id="IPR000629">
    <property type="entry name" value="RNA-helicase_DEAD-box_CS"/>
</dbReference>
<evidence type="ECO:0000313" key="4">
    <source>
        <dbReference type="Proteomes" id="UP000319894"/>
    </source>
</evidence>
<name>A0A554NCS9_9EURY</name>
<accession>A0A554NCS9</accession>
<dbReference type="Pfam" id="PF12697">
    <property type="entry name" value="Abhydrolase_6"/>
    <property type="match status" value="1"/>
</dbReference>
<dbReference type="EMBL" id="QMDX01000002">
    <property type="protein sequence ID" value="TSD15184.1"/>
    <property type="molecule type" value="Genomic_DNA"/>
</dbReference>
<dbReference type="InterPro" id="IPR000639">
    <property type="entry name" value="Epox_hydrolase-like"/>
</dbReference>
<dbReference type="Gene3D" id="3.40.50.1820">
    <property type="entry name" value="alpha/beta hydrolase"/>
    <property type="match status" value="1"/>
</dbReference>
<protein>
    <submittedName>
        <fullName evidence="3">Alpha/beta hydrolase</fullName>
    </submittedName>
</protein>
<dbReference type="InterPro" id="IPR000073">
    <property type="entry name" value="AB_hydrolase_1"/>
</dbReference>
<evidence type="ECO:0000313" key="3">
    <source>
        <dbReference type="EMBL" id="TSD15184.1"/>
    </source>
</evidence>
<dbReference type="PANTHER" id="PTHR43329">
    <property type="entry name" value="EPOXIDE HYDROLASE"/>
    <property type="match status" value="1"/>
</dbReference>
<dbReference type="PROSITE" id="PS00039">
    <property type="entry name" value="DEAD_ATP_HELICASE"/>
    <property type="match status" value="1"/>
</dbReference>
<dbReference type="InParanoid" id="A0A554NCS9"/>